<dbReference type="InterPro" id="IPR027417">
    <property type="entry name" value="P-loop_NTPase"/>
</dbReference>
<sequence>MAVTFYPEEQAIAFVENQIYTPEQTHLKGEWMIYRELKQALSSSKDSWYVWHNYHSVIKENHEELGKVETEIDFIILSKYGLLVLEVKGGKIVIANDKFYCQTANQELSEIQNPFIQAQKSKYVLLNQYLQQFKNILVTYAVAFPSLAVALNHPKYNEKAIYSKYTKDYTFADIEQFIVYNLKQSAQNLQQTNRYFPENLSDAVMASVAKRFNVNLSDANVFESFNVDFWAHTESFKIIDALQENPRIMVQGDPGTGKTTLALAYAEKNKQFSGLYVCWNKLLKTSNALKFKTRGLDVDVISYYDFLLQHLPNLTVVQANTFSYEQFGQAMQNAITNYLAQQGKTYDYIIVDEAQDLFDRNLDYFIDKMCVTGKGLTQGRSLLLYDLKQGFDAEKREVDEFEFLLKQYYTHYQLNGNKRSIVNEELQNFALDVSYQPLDVLTPTYYNNKNAVLYKPVNGAKEFKKLVNLYKMNVLKADSSLSESDIVLLFQSSILKNYPQIVRVLKELEIEELTELNFETKYLKYSTPIKFKGLEKKNVVLVVSSPNATSKFEWYMGITRAVQTIHMVHLNF</sequence>
<evidence type="ECO:0000313" key="3">
    <source>
        <dbReference type="EMBL" id="UYW01718.1"/>
    </source>
</evidence>
<evidence type="ECO:0000259" key="2">
    <source>
        <dbReference type="Pfam" id="PF13401"/>
    </source>
</evidence>
<dbReference type="Pfam" id="PF08378">
    <property type="entry name" value="NERD"/>
    <property type="match status" value="1"/>
</dbReference>
<dbReference type="SUPFAM" id="SSF52540">
    <property type="entry name" value="P-loop containing nucleoside triphosphate hydrolases"/>
    <property type="match status" value="1"/>
</dbReference>
<dbReference type="RefSeq" id="WP_264434191.1">
    <property type="nucleotide sequence ID" value="NZ_CP081495.1"/>
</dbReference>
<dbReference type="EMBL" id="CP081495">
    <property type="protein sequence ID" value="UYW01718.1"/>
    <property type="molecule type" value="Genomic_DNA"/>
</dbReference>
<feature type="domain" description="NERD" evidence="1">
    <location>
        <begin position="28"/>
        <end position="145"/>
    </location>
</feature>
<evidence type="ECO:0000259" key="1">
    <source>
        <dbReference type="Pfam" id="PF08378"/>
    </source>
</evidence>
<dbReference type="Gene3D" id="3.40.50.300">
    <property type="entry name" value="P-loop containing nucleotide triphosphate hydrolases"/>
    <property type="match status" value="1"/>
</dbReference>
<accession>A0ABY6M3V3</accession>
<dbReference type="Pfam" id="PF13401">
    <property type="entry name" value="AAA_22"/>
    <property type="match status" value="1"/>
</dbReference>
<dbReference type="Proteomes" id="UP001163328">
    <property type="component" value="Chromosome"/>
</dbReference>
<name>A0ABY6M3V3_9FLAO</name>
<protein>
    <submittedName>
        <fullName evidence="3">NERD domain-containing protein</fullName>
    </submittedName>
</protein>
<proteinExistence type="predicted"/>
<evidence type="ECO:0000313" key="4">
    <source>
        <dbReference type="Proteomes" id="UP001163328"/>
    </source>
</evidence>
<feature type="domain" description="ORC1/DEAH AAA+ ATPase" evidence="2">
    <location>
        <begin position="248"/>
        <end position="364"/>
    </location>
</feature>
<keyword evidence="4" id="KW-1185">Reference proteome</keyword>
<organism evidence="3 4">
    <name type="scientific">Flavobacterium agricola</name>
    <dbReference type="NCBI Taxonomy" id="2870839"/>
    <lineage>
        <taxon>Bacteria</taxon>
        <taxon>Pseudomonadati</taxon>
        <taxon>Bacteroidota</taxon>
        <taxon>Flavobacteriia</taxon>
        <taxon>Flavobacteriales</taxon>
        <taxon>Flavobacteriaceae</taxon>
        <taxon>Flavobacterium</taxon>
    </lineage>
</organism>
<gene>
    <name evidence="3" type="ORF">K5I29_01985</name>
</gene>
<reference evidence="3" key="1">
    <citation type="submission" date="2021-08" db="EMBL/GenBank/DDBJ databases">
        <title>Flavobacterium sp. strain CC-SYL302.</title>
        <authorList>
            <person name="Lin S.-Y."/>
            <person name="Lee T.-H."/>
            <person name="Young C.-C."/>
        </authorList>
    </citation>
    <scope>NUCLEOTIDE SEQUENCE</scope>
    <source>
        <strain evidence="3">CC-SYL302</strain>
    </source>
</reference>
<dbReference type="InterPro" id="IPR049945">
    <property type="entry name" value="AAA_22"/>
</dbReference>
<dbReference type="InterPro" id="IPR011528">
    <property type="entry name" value="NERD"/>
</dbReference>